<proteinExistence type="predicted"/>
<reference evidence="1" key="2">
    <citation type="submission" date="2021-04" db="EMBL/GenBank/DDBJ databases">
        <authorList>
            <person name="Gilroy R."/>
        </authorList>
    </citation>
    <scope>NUCLEOTIDE SEQUENCE</scope>
    <source>
        <strain evidence="1">ChiBcec6-4105</strain>
    </source>
</reference>
<dbReference type="AlphaFoldDB" id="A0A9D2TY38"/>
<accession>A0A9D2TY38</accession>
<reference evidence="1" key="1">
    <citation type="journal article" date="2021" name="PeerJ">
        <title>Extensive microbial diversity within the chicken gut microbiome revealed by metagenomics and culture.</title>
        <authorList>
            <person name="Gilroy R."/>
            <person name="Ravi A."/>
            <person name="Getino M."/>
            <person name="Pursley I."/>
            <person name="Horton D.L."/>
            <person name="Alikhan N.F."/>
            <person name="Baker D."/>
            <person name="Gharbi K."/>
            <person name="Hall N."/>
            <person name="Watson M."/>
            <person name="Adriaenssens E.M."/>
            <person name="Foster-Nyarko E."/>
            <person name="Jarju S."/>
            <person name="Secka A."/>
            <person name="Antonio M."/>
            <person name="Oren A."/>
            <person name="Chaudhuri R.R."/>
            <person name="La Ragione R."/>
            <person name="Hildebrand F."/>
            <person name="Pallen M.J."/>
        </authorList>
    </citation>
    <scope>NUCLEOTIDE SEQUENCE</scope>
    <source>
        <strain evidence="1">ChiBcec6-4105</strain>
    </source>
</reference>
<comment type="caution">
    <text evidence="1">The sequence shown here is derived from an EMBL/GenBank/DDBJ whole genome shotgun (WGS) entry which is preliminary data.</text>
</comment>
<evidence type="ECO:0000313" key="2">
    <source>
        <dbReference type="Proteomes" id="UP000823892"/>
    </source>
</evidence>
<sequence length="53" mass="6718">MEVYEYLDQVEKQIRQEAVRKEIRTELEHLYWRDHFFCNDNCLFHRLSLWTGK</sequence>
<dbReference type="EMBL" id="DWUY01000274">
    <property type="protein sequence ID" value="HJD29727.1"/>
    <property type="molecule type" value="Genomic_DNA"/>
</dbReference>
<gene>
    <name evidence="1" type="ORF">H9914_12145</name>
</gene>
<protein>
    <submittedName>
        <fullName evidence="1">Uncharacterized protein</fullName>
    </submittedName>
</protein>
<name>A0A9D2TY38_9FIRM</name>
<dbReference type="Proteomes" id="UP000823892">
    <property type="component" value="Unassembled WGS sequence"/>
</dbReference>
<organism evidence="1 2">
    <name type="scientific">Candidatus Blautia avicola</name>
    <dbReference type="NCBI Taxonomy" id="2838483"/>
    <lineage>
        <taxon>Bacteria</taxon>
        <taxon>Bacillati</taxon>
        <taxon>Bacillota</taxon>
        <taxon>Clostridia</taxon>
        <taxon>Lachnospirales</taxon>
        <taxon>Lachnospiraceae</taxon>
        <taxon>Blautia</taxon>
    </lineage>
</organism>
<evidence type="ECO:0000313" key="1">
    <source>
        <dbReference type="EMBL" id="HJD29727.1"/>
    </source>
</evidence>